<name>A0A1X2G7X0_9FUNG</name>
<evidence type="ECO:0000313" key="7">
    <source>
        <dbReference type="EMBL" id="ORX47250.1"/>
    </source>
</evidence>
<feature type="transmembrane region" description="Helical" evidence="6">
    <location>
        <begin position="229"/>
        <end position="250"/>
    </location>
</feature>
<dbReference type="GO" id="GO:0016020">
    <property type="term" value="C:membrane"/>
    <property type="evidence" value="ECO:0007669"/>
    <property type="project" value="UniProtKB-SubCell"/>
</dbReference>
<feature type="transmembrane region" description="Helical" evidence="6">
    <location>
        <begin position="46"/>
        <end position="64"/>
    </location>
</feature>
<evidence type="ECO:0000313" key="8">
    <source>
        <dbReference type="Proteomes" id="UP000242146"/>
    </source>
</evidence>
<evidence type="ECO:0000256" key="3">
    <source>
        <dbReference type="ARBA" id="ARBA00022692"/>
    </source>
</evidence>
<evidence type="ECO:0000256" key="2">
    <source>
        <dbReference type="ARBA" id="ARBA00022448"/>
    </source>
</evidence>
<feature type="transmembrane region" description="Helical" evidence="6">
    <location>
        <begin position="116"/>
        <end position="141"/>
    </location>
</feature>
<feature type="transmembrane region" description="Helical" evidence="6">
    <location>
        <begin position="440"/>
        <end position="459"/>
    </location>
</feature>
<dbReference type="Pfam" id="PF13520">
    <property type="entry name" value="AA_permease_2"/>
    <property type="match status" value="1"/>
</dbReference>
<evidence type="ECO:0000256" key="6">
    <source>
        <dbReference type="SAM" id="Phobius"/>
    </source>
</evidence>
<dbReference type="STRING" id="101127.A0A1X2G7X0"/>
<dbReference type="GO" id="GO:0022857">
    <property type="term" value="F:transmembrane transporter activity"/>
    <property type="evidence" value="ECO:0007669"/>
    <property type="project" value="InterPro"/>
</dbReference>
<dbReference type="PIRSF" id="PIRSF006060">
    <property type="entry name" value="AA_transporter"/>
    <property type="match status" value="1"/>
</dbReference>
<keyword evidence="5 6" id="KW-0472">Membrane</keyword>
<feature type="transmembrane region" description="Helical" evidence="6">
    <location>
        <begin position="76"/>
        <end position="95"/>
    </location>
</feature>
<accession>A0A1X2G7X0</accession>
<comment type="subcellular location">
    <subcellularLocation>
        <location evidence="1">Membrane</location>
        <topology evidence="1">Multi-pass membrane protein</topology>
    </subcellularLocation>
</comment>
<dbReference type="Gene3D" id="1.20.1740.10">
    <property type="entry name" value="Amino acid/polyamine transporter I"/>
    <property type="match status" value="1"/>
</dbReference>
<evidence type="ECO:0000256" key="1">
    <source>
        <dbReference type="ARBA" id="ARBA00004141"/>
    </source>
</evidence>
<feature type="transmembrane region" description="Helical" evidence="6">
    <location>
        <begin position="368"/>
        <end position="394"/>
    </location>
</feature>
<dbReference type="OrthoDB" id="3257095at2759"/>
<reference evidence="7 8" key="1">
    <citation type="submission" date="2016-07" db="EMBL/GenBank/DDBJ databases">
        <title>Pervasive Adenine N6-methylation of Active Genes in Fungi.</title>
        <authorList>
            <consortium name="DOE Joint Genome Institute"/>
            <person name="Mondo S.J."/>
            <person name="Dannebaum R.O."/>
            <person name="Kuo R.C."/>
            <person name="Labutti K."/>
            <person name="Haridas S."/>
            <person name="Kuo A."/>
            <person name="Salamov A."/>
            <person name="Ahrendt S.R."/>
            <person name="Lipzen A."/>
            <person name="Sullivan W."/>
            <person name="Andreopoulos W.B."/>
            <person name="Clum A."/>
            <person name="Lindquist E."/>
            <person name="Daum C."/>
            <person name="Ramamoorthy G.K."/>
            <person name="Gryganskyi A."/>
            <person name="Culley D."/>
            <person name="Magnuson J.K."/>
            <person name="James T.Y."/>
            <person name="O'Malley M.A."/>
            <person name="Stajich J.E."/>
            <person name="Spatafora J.W."/>
            <person name="Visel A."/>
            <person name="Grigoriev I.V."/>
        </authorList>
    </citation>
    <scope>NUCLEOTIDE SEQUENCE [LARGE SCALE GENOMIC DNA]</scope>
    <source>
        <strain evidence="7 8">NRRL 3301</strain>
    </source>
</reference>
<keyword evidence="8" id="KW-1185">Reference proteome</keyword>
<feature type="transmembrane region" description="Helical" evidence="6">
    <location>
        <begin position="186"/>
        <end position="209"/>
    </location>
</feature>
<dbReference type="InterPro" id="IPR002293">
    <property type="entry name" value="AA/rel_permease1"/>
</dbReference>
<dbReference type="AlphaFoldDB" id="A0A1X2G7X0"/>
<evidence type="ECO:0000256" key="5">
    <source>
        <dbReference type="ARBA" id="ARBA00023136"/>
    </source>
</evidence>
<feature type="transmembrane region" description="Helical" evidence="6">
    <location>
        <begin position="271"/>
        <end position="293"/>
    </location>
</feature>
<feature type="transmembrane region" description="Helical" evidence="6">
    <location>
        <begin position="319"/>
        <end position="347"/>
    </location>
</feature>
<feature type="transmembrane region" description="Helical" evidence="6">
    <location>
        <begin position="465"/>
        <end position="486"/>
    </location>
</feature>
<dbReference type="Proteomes" id="UP000242146">
    <property type="component" value="Unassembled WGS sequence"/>
</dbReference>
<feature type="transmembrane region" description="Helical" evidence="6">
    <location>
        <begin position="161"/>
        <end position="179"/>
    </location>
</feature>
<organism evidence="7 8">
    <name type="scientific">Hesseltinella vesiculosa</name>
    <dbReference type="NCBI Taxonomy" id="101127"/>
    <lineage>
        <taxon>Eukaryota</taxon>
        <taxon>Fungi</taxon>
        <taxon>Fungi incertae sedis</taxon>
        <taxon>Mucoromycota</taxon>
        <taxon>Mucoromycotina</taxon>
        <taxon>Mucoromycetes</taxon>
        <taxon>Mucorales</taxon>
        <taxon>Cunninghamellaceae</taxon>
        <taxon>Hesseltinella</taxon>
    </lineage>
</organism>
<gene>
    <name evidence="7" type="ORF">DM01DRAFT_326544</name>
</gene>
<dbReference type="EMBL" id="MCGT01000034">
    <property type="protein sequence ID" value="ORX47250.1"/>
    <property type="molecule type" value="Genomic_DNA"/>
</dbReference>
<sequence>MNGDQKIASAEKLDISHIESSGIDGDADRLRDLGYKQEFQRSLGSILQIAFPFTAMGVLPNWLVGFGPSLASGGPMTTPFTMAVCLCMAELYSTYPLSGGIYSWCYLLTSKKWGPFMAFVSGYIYLAALLTANMTVAWNLAQLIIGIVSVVRDETIDSTGAYVGIYILMVLICTVCGFGGMKFTNFLNFFMAFWLFANTFVFGIGVPCLAPKSNNASWVFSQFTNETGFGNPALVFFLGLLQAGWTMVGFDSGITISESTKDADKKGPQGLILCVVLALVQGIALTIAVLFSIQDLDALINSDMPIADFFMQVTNSRQISAFFLSVMVIAQFGSLSNTAVAFTSIAWSMARDGALPYSKYFYKLHNEVPLRLVALQFVVMVIFILPVFGTMVYWEAVLSTGVITYNIAYAMPFACRLAWSRKTMPTGPFSLGRWSLPLNAVALLWISFLSVILCFPSINPVDATSMNYSALMLGAVFIFTTLYFAVSGHKYYKGPRTTVDDDDEGFAA</sequence>
<protein>
    <submittedName>
        <fullName evidence="7">Amino acid transporter</fullName>
    </submittedName>
</protein>
<proteinExistence type="predicted"/>
<keyword evidence="3 6" id="KW-0812">Transmembrane</keyword>
<keyword evidence="2" id="KW-0813">Transport</keyword>
<feature type="transmembrane region" description="Helical" evidence="6">
    <location>
        <begin position="400"/>
        <end position="419"/>
    </location>
</feature>
<keyword evidence="4 6" id="KW-1133">Transmembrane helix</keyword>
<dbReference type="PANTHER" id="PTHR45649">
    <property type="entry name" value="AMINO-ACID PERMEASE BAT1"/>
    <property type="match status" value="1"/>
</dbReference>
<dbReference type="PANTHER" id="PTHR45649:SF26">
    <property type="entry name" value="OS04G0435100 PROTEIN"/>
    <property type="match status" value="1"/>
</dbReference>
<evidence type="ECO:0000256" key="4">
    <source>
        <dbReference type="ARBA" id="ARBA00022989"/>
    </source>
</evidence>
<comment type="caution">
    <text evidence="7">The sequence shown here is derived from an EMBL/GenBank/DDBJ whole genome shotgun (WGS) entry which is preliminary data.</text>
</comment>